<evidence type="ECO:0000256" key="1">
    <source>
        <dbReference type="SAM" id="MobiDB-lite"/>
    </source>
</evidence>
<proteinExistence type="predicted"/>
<dbReference type="Proteomes" id="UP000325558">
    <property type="component" value="Unassembled WGS sequence"/>
</dbReference>
<reference evidence="2" key="1">
    <citation type="submission" date="2019-04" db="EMBL/GenBank/DDBJ databases">
        <title>Friends and foes A comparative genomics study of 23 Aspergillus species from section Flavi.</title>
        <authorList>
            <consortium name="DOE Joint Genome Institute"/>
            <person name="Kjaerbolling I."/>
            <person name="Vesth T."/>
            <person name="Frisvad J.C."/>
            <person name="Nybo J.L."/>
            <person name="Theobald S."/>
            <person name="Kildgaard S."/>
            <person name="Isbrandt T."/>
            <person name="Kuo A."/>
            <person name="Sato A."/>
            <person name="Lyhne E.K."/>
            <person name="Kogle M.E."/>
            <person name="Wiebenga A."/>
            <person name="Kun R.S."/>
            <person name="Lubbers R.J."/>
            <person name="Makela M.R."/>
            <person name="Barry K."/>
            <person name="Chovatia M."/>
            <person name="Clum A."/>
            <person name="Daum C."/>
            <person name="Haridas S."/>
            <person name="He G."/>
            <person name="LaButti K."/>
            <person name="Lipzen A."/>
            <person name="Mondo S."/>
            <person name="Riley R."/>
            <person name="Salamov A."/>
            <person name="Simmons B.A."/>
            <person name="Magnuson J.K."/>
            <person name="Henrissat B."/>
            <person name="Mortensen U.H."/>
            <person name="Larsen T.O."/>
            <person name="Devries R.P."/>
            <person name="Grigoriev I.V."/>
            <person name="Machida M."/>
            <person name="Baker S.E."/>
            <person name="Andersen M.R."/>
        </authorList>
    </citation>
    <scope>NUCLEOTIDE SEQUENCE</scope>
    <source>
        <strain evidence="2">CBS 117612</strain>
    </source>
</reference>
<name>A0A5N6YPH9_9EURO</name>
<organism evidence="2">
    <name type="scientific">Aspergillus arachidicola</name>
    <dbReference type="NCBI Taxonomy" id="656916"/>
    <lineage>
        <taxon>Eukaryota</taxon>
        <taxon>Fungi</taxon>
        <taxon>Dikarya</taxon>
        <taxon>Ascomycota</taxon>
        <taxon>Pezizomycotina</taxon>
        <taxon>Eurotiomycetes</taxon>
        <taxon>Eurotiomycetidae</taxon>
        <taxon>Eurotiales</taxon>
        <taxon>Aspergillaceae</taxon>
        <taxon>Aspergillus</taxon>
        <taxon>Aspergillus subgen. Circumdati</taxon>
    </lineage>
</organism>
<accession>A0A5N6YPH9</accession>
<feature type="region of interest" description="Disordered" evidence="1">
    <location>
        <begin position="1"/>
        <end position="27"/>
    </location>
</feature>
<dbReference type="EMBL" id="ML737116">
    <property type="protein sequence ID" value="KAE8346329.1"/>
    <property type="molecule type" value="Genomic_DNA"/>
</dbReference>
<protein>
    <submittedName>
        <fullName evidence="2">Uncharacterized protein</fullName>
    </submittedName>
</protein>
<gene>
    <name evidence="2" type="ORF">BDV24DRAFT_80213</name>
</gene>
<sequence length="71" mass="8097">MQNTCNRRSRIQREKKKKKKKGTADQPTRRWNLTCGCSQTAGSLLLSLVSCLVSNCCFLSHRNCSFPHRPS</sequence>
<evidence type="ECO:0000313" key="2">
    <source>
        <dbReference type="EMBL" id="KAE8346329.1"/>
    </source>
</evidence>
<feature type="compositionally biased region" description="Basic residues" evidence="1">
    <location>
        <begin position="7"/>
        <end position="21"/>
    </location>
</feature>
<dbReference type="AlphaFoldDB" id="A0A5N6YPH9"/>